<dbReference type="AlphaFoldDB" id="Q7U932"/>
<dbReference type="InterPro" id="IPR003593">
    <property type="entry name" value="AAA+_ATPase"/>
</dbReference>
<dbReference type="Pfam" id="PF00005">
    <property type="entry name" value="ABC_tran"/>
    <property type="match status" value="1"/>
</dbReference>
<dbReference type="InterPro" id="IPR039421">
    <property type="entry name" value="Type_1_exporter"/>
</dbReference>
<dbReference type="Gene3D" id="3.40.50.300">
    <property type="entry name" value="P-loop containing nucleotide triphosphate hydrolases"/>
    <property type="match status" value="1"/>
</dbReference>
<dbReference type="PANTHER" id="PTHR24221:SF654">
    <property type="entry name" value="ATP-BINDING CASSETTE SUB-FAMILY B MEMBER 6"/>
    <property type="match status" value="1"/>
</dbReference>
<organism evidence="10 11">
    <name type="scientific">Parasynechococcus marenigrum (strain WH8102)</name>
    <dbReference type="NCBI Taxonomy" id="84588"/>
    <lineage>
        <taxon>Bacteria</taxon>
        <taxon>Bacillati</taxon>
        <taxon>Cyanobacteriota</taxon>
        <taxon>Cyanophyceae</taxon>
        <taxon>Synechococcales</taxon>
        <taxon>Prochlorococcaceae</taxon>
        <taxon>Parasynechococcus</taxon>
        <taxon>Parasynechococcus marenigrum</taxon>
    </lineage>
</organism>
<keyword evidence="3" id="KW-0547">Nucleotide-binding</keyword>
<keyword evidence="6 7" id="KW-0472">Membrane</keyword>
<dbReference type="GO" id="GO:0005524">
    <property type="term" value="F:ATP binding"/>
    <property type="evidence" value="ECO:0007669"/>
    <property type="project" value="UniProtKB-KW"/>
</dbReference>
<keyword evidence="11" id="KW-1185">Reference proteome</keyword>
<feature type="transmembrane region" description="Helical" evidence="7">
    <location>
        <begin position="139"/>
        <end position="158"/>
    </location>
</feature>
<dbReference type="InterPro" id="IPR036640">
    <property type="entry name" value="ABC1_TM_sf"/>
</dbReference>
<dbReference type="GO" id="GO:0140359">
    <property type="term" value="F:ABC-type transporter activity"/>
    <property type="evidence" value="ECO:0007669"/>
    <property type="project" value="InterPro"/>
</dbReference>
<dbReference type="HOGENOM" id="CLU_000604_84_3_3"/>
<feature type="transmembrane region" description="Helical" evidence="7">
    <location>
        <begin position="164"/>
        <end position="196"/>
    </location>
</feature>
<feature type="transmembrane region" description="Helical" evidence="7">
    <location>
        <begin position="20"/>
        <end position="44"/>
    </location>
</feature>
<evidence type="ECO:0000256" key="2">
    <source>
        <dbReference type="ARBA" id="ARBA00022692"/>
    </source>
</evidence>
<dbReference type="KEGG" id="syw:SYNW0427"/>
<dbReference type="SMART" id="SM00382">
    <property type="entry name" value="AAA"/>
    <property type="match status" value="1"/>
</dbReference>
<protein>
    <submittedName>
        <fullName evidence="10">Possible multidrug efflux ABC transporter</fullName>
    </submittedName>
</protein>
<dbReference type="EMBL" id="BX569690">
    <property type="protein sequence ID" value="CAE06942.1"/>
    <property type="molecule type" value="Genomic_DNA"/>
</dbReference>
<dbReference type="PROSITE" id="PS00211">
    <property type="entry name" value="ABC_TRANSPORTER_1"/>
    <property type="match status" value="1"/>
</dbReference>
<dbReference type="Proteomes" id="UP000001422">
    <property type="component" value="Chromosome"/>
</dbReference>
<dbReference type="InterPro" id="IPR011527">
    <property type="entry name" value="ABC1_TM_dom"/>
</dbReference>
<comment type="subcellular location">
    <subcellularLocation>
        <location evidence="1">Cell membrane</location>
        <topology evidence="1">Multi-pass membrane protein</topology>
    </subcellularLocation>
</comment>
<evidence type="ECO:0000313" key="11">
    <source>
        <dbReference type="Proteomes" id="UP000001422"/>
    </source>
</evidence>
<evidence type="ECO:0000256" key="4">
    <source>
        <dbReference type="ARBA" id="ARBA00022840"/>
    </source>
</evidence>
<dbReference type="eggNOG" id="COG1132">
    <property type="taxonomic scope" value="Bacteria"/>
</dbReference>
<evidence type="ECO:0000256" key="7">
    <source>
        <dbReference type="SAM" id="Phobius"/>
    </source>
</evidence>
<feature type="transmembrane region" description="Helical" evidence="7">
    <location>
        <begin position="78"/>
        <end position="100"/>
    </location>
</feature>
<evidence type="ECO:0000259" key="9">
    <source>
        <dbReference type="PROSITE" id="PS50929"/>
    </source>
</evidence>
<dbReference type="CDD" id="cd03228">
    <property type="entry name" value="ABCC_MRP_Like"/>
    <property type="match status" value="1"/>
</dbReference>
<evidence type="ECO:0000259" key="8">
    <source>
        <dbReference type="PROSITE" id="PS50893"/>
    </source>
</evidence>
<sequence length="600" mass="67397">MNIFFFYLNQFVNHLPRARLFQLLTALPLIIVGSFLEVFSLALVVPFLTSISSEEIIISNSSLNSFISWLNISTNDEIIIILGILFVSAVILSGVTRLYIIWFSNLLSANIGHDMSIQAYENTLKKPFIEHKLSNSGDVIAAIITHIHITVLVINSLLTAASSFFTVLAVGIGLAIINPIETSIIAVTLFLSYLLITRIFNKRVEYYGNIIAENKNKKIKLIQESLGGIRDVLMNNRFKDYVESYNILDYQERNLLAKLTFLNRTPRVLVEIIFISILIIAGLIIAVVFQEKQLLIPTLGLFALASQKLLPNTQNIFNAWVTVRSSKVQIDETLKLLNQPAYSNFNALSSHQNLVFQDCIEFNCVSYQYPNNPHESLADINLKIYRGDKIGIIGTTGSGKSTFIDLLIALLEPSKGSIMIDGQILAGEISRQWQSLISHVPQEIFLFNKSLAENISLSKIYDYEKIRDAAEKSLITSLLEDCLGENVHKTLTERGSNLSGGQKQRIGIARAIYQNKPILILDEATSALDLYTEESILTALRESSVKLTIIMISHNLRTLEMCDKIIWLEDSKLVGYSDSKVILSKYKEKIAKFRSFNKTS</sequence>
<name>Q7U932_PARMW</name>
<evidence type="ECO:0000256" key="3">
    <source>
        <dbReference type="ARBA" id="ARBA00022741"/>
    </source>
</evidence>
<dbReference type="PROSITE" id="PS50893">
    <property type="entry name" value="ABC_TRANSPORTER_2"/>
    <property type="match status" value="1"/>
</dbReference>
<dbReference type="Gene3D" id="1.20.1560.10">
    <property type="entry name" value="ABC transporter type 1, transmembrane domain"/>
    <property type="match status" value="1"/>
</dbReference>
<dbReference type="GO" id="GO:0016887">
    <property type="term" value="F:ATP hydrolysis activity"/>
    <property type="evidence" value="ECO:0007669"/>
    <property type="project" value="InterPro"/>
</dbReference>
<keyword evidence="2 7" id="KW-0812">Transmembrane</keyword>
<evidence type="ECO:0000256" key="1">
    <source>
        <dbReference type="ARBA" id="ARBA00004651"/>
    </source>
</evidence>
<feature type="domain" description="ABC transporter" evidence="8">
    <location>
        <begin position="360"/>
        <end position="595"/>
    </location>
</feature>
<evidence type="ECO:0000313" key="10">
    <source>
        <dbReference type="EMBL" id="CAE06942.1"/>
    </source>
</evidence>
<dbReference type="SUPFAM" id="SSF90123">
    <property type="entry name" value="ABC transporter transmembrane region"/>
    <property type="match status" value="1"/>
</dbReference>
<dbReference type="GO" id="GO:0034040">
    <property type="term" value="F:ATPase-coupled lipid transmembrane transporter activity"/>
    <property type="evidence" value="ECO:0007669"/>
    <property type="project" value="TreeGrafter"/>
</dbReference>
<evidence type="ECO:0000256" key="6">
    <source>
        <dbReference type="ARBA" id="ARBA00023136"/>
    </source>
</evidence>
<feature type="domain" description="ABC transmembrane type-1" evidence="9">
    <location>
        <begin position="66"/>
        <end position="325"/>
    </location>
</feature>
<dbReference type="SUPFAM" id="SSF52540">
    <property type="entry name" value="P-loop containing nucleoside triphosphate hydrolases"/>
    <property type="match status" value="1"/>
</dbReference>
<reference evidence="10 11" key="1">
    <citation type="journal article" date="2003" name="Nature">
        <title>The genome of a motile marine Synechococcus.</title>
        <authorList>
            <person name="Palenik B."/>
            <person name="Brahamsha B."/>
            <person name="Larimer F."/>
            <person name="Land M."/>
            <person name="Hauser L."/>
            <person name="Chain P."/>
            <person name="Lamerdin J."/>
            <person name="Regala W."/>
            <person name="Allen E.A."/>
            <person name="McCarren J."/>
            <person name="Paulsen I."/>
            <person name="Dufresne A."/>
            <person name="Partensky F."/>
            <person name="Webb E."/>
            <person name="Waterbury J."/>
        </authorList>
    </citation>
    <scope>NUCLEOTIDE SEQUENCE [LARGE SCALE GENOMIC DNA]</scope>
    <source>
        <strain evidence="10 11">WH8102</strain>
    </source>
</reference>
<dbReference type="STRING" id="84588.SYNW0427"/>
<proteinExistence type="predicted"/>
<dbReference type="InterPro" id="IPR003439">
    <property type="entry name" value="ABC_transporter-like_ATP-bd"/>
</dbReference>
<dbReference type="PANTHER" id="PTHR24221">
    <property type="entry name" value="ATP-BINDING CASSETTE SUB-FAMILY B"/>
    <property type="match status" value="1"/>
</dbReference>
<dbReference type="PROSITE" id="PS50929">
    <property type="entry name" value="ABC_TM1F"/>
    <property type="match status" value="1"/>
</dbReference>
<keyword evidence="4" id="KW-0067">ATP-binding</keyword>
<dbReference type="InterPro" id="IPR017871">
    <property type="entry name" value="ABC_transporter-like_CS"/>
</dbReference>
<dbReference type="GO" id="GO:0005886">
    <property type="term" value="C:plasma membrane"/>
    <property type="evidence" value="ECO:0007669"/>
    <property type="project" value="UniProtKB-SubCell"/>
</dbReference>
<keyword evidence="5 7" id="KW-1133">Transmembrane helix</keyword>
<dbReference type="InterPro" id="IPR027417">
    <property type="entry name" value="P-loop_NTPase"/>
</dbReference>
<evidence type="ECO:0000256" key="5">
    <source>
        <dbReference type="ARBA" id="ARBA00022989"/>
    </source>
</evidence>
<gene>
    <name evidence="10" type="ordered locus">SYNW0427</name>
</gene>
<feature type="transmembrane region" description="Helical" evidence="7">
    <location>
        <begin position="268"/>
        <end position="289"/>
    </location>
</feature>
<accession>Q7U932</accession>